<keyword evidence="2" id="KW-0472">Membrane</keyword>
<feature type="transmembrane region" description="Helical" evidence="2">
    <location>
        <begin position="81"/>
        <end position="105"/>
    </location>
</feature>
<comment type="caution">
    <text evidence="3">The sequence shown here is derived from an EMBL/GenBank/DDBJ whole genome shotgun (WGS) entry which is preliminary data.</text>
</comment>
<name>A0A9W9Y763_9CNID</name>
<dbReference type="EMBL" id="MU827871">
    <property type="protein sequence ID" value="KAJ7315668.1"/>
    <property type="molecule type" value="Genomic_DNA"/>
</dbReference>
<sequence length="107" mass="12276">MSGDGDMLRLSARSRNSRSHSLKPQSQPMMLFKQRSKRTMSLPSKPVLLPLINIQRCHDNWNDQEDSDEDDCVASEEEMAWYTPVVGLSCSLVIFFWSCALAYYAKK</sequence>
<gene>
    <name evidence="3" type="ORF">OS493_038355</name>
</gene>
<accession>A0A9W9Y763</accession>
<protein>
    <submittedName>
        <fullName evidence="3">Uncharacterized protein</fullName>
    </submittedName>
</protein>
<dbReference type="OrthoDB" id="5979296at2759"/>
<keyword evidence="2" id="KW-1133">Transmembrane helix</keyword>
<evidence type="ECO:0000256" key="2">
    <source>
        <dbReference type="SAM" id="Phobius"/>
    </source>
</evidence>
<keyword evidence="2" id="KW-0812">Transmembrane</keyword>
<dbReference type="Proteomes" id="UP001163046">
    <property type="component" value="Unassembled WGS sequence"/>
</dbReference>
<feature type="region of interest" description="Disordered" evidence="1">
    <location>
        <begin position="1"/>
        <end position="29"/>
    </location>
</feature>
<organism evidence="3 4">
    <name type="scientific">Desmophyllum pertusum</name>
    <dbReference type="NCBI Taxonomy" id="174260"/>
    <lineage>
        <taxon>Eukaryota</taxon>
        <taxon>Metazoa</taxon>
        <taxon>Cnidaria</taxon>
        <taxon>Anthozoa</taxon>
        <taxon>Hexacorallia</taxon>
        <taxon>Scleractinia</taxon>
        <taxon>Caryophylliina</taxon>
        <taxon>Caryophylliidae</taxon>
        <taxon>Desmophyllum</taxon>
    </lineage>
</organism>
<dbReference type="AlphaFoldDB" id="A0A9W9Y763"/>
<evidence type="ECO:0000313" key="3">
    <source>
        <dbReference type="EMBL" id="KAJ7315668.1"/>
    </source>
</evidence>
<reference evidence="3" key="1">
    <citation type="submission" date="2023-01" db="EMBL/GenBank/DDBJ databases">
        <title>Genome assembly of the deep-sea coral Lophelia pertusa.</title>
        <authorList>
            <person name="Herrera S."/>
            <person name="Cordes E."/>
        </authorList>
    </citation>
    <scope>NUCLEOTIDE SEQUENCE</scope>
    <source>
        <strain evidence="3">USNM1676648</strain>
        <tissue evidence="3">Polyp</tissue>
    </source>
</reference>
<evidence type="ECO:0000313" key="4">
    <source>
        <dbReference type="Proteomes" id="UP001163046"/>
    </source>
</evidence>
<evidence type="ECO:0000256" key="1">
    <source>
        <dbReference type="SAM" id="MobiDB-lite"/>
    </source>
</evidence>
<proteinExistence type="predicted"/>
<keyword evidence="4" id="KW-1185">Reference proteome</keyword>